<dbReference type="eggNOG" id="COG3608">
    <property type="taxonomic scope" value="Bacteria"/>
</dbReference>
<evidence type="ECO:0000313" key="7">
    <source>
        <dbReference type="Proteomes" id="UP000029640"/>
    </source>
</evidence>
<evidence type="ECO:0000313" key="6">
    <source>
        <dbReference type="EMBL" id="KGE05051.1"/>
    </source>
</evidence>
<dbReference type="AlphaFoldDB" id="A0A095XZ75"/>
<name>A0A095XZ75_9GAMM</name>
<comment type="cofactor">
    <cofactor evidence="1">
        <name>Zn(2+)</name>
        <dbReference type="ChEBI" id="CHEBI:29105"/>
    </cofactor>
</comment>
<evidence type="ECO:0000256" key="3">
    <source>
        <dbReference type="ARBA" id="ARBA00022801"/>
    </source>
</evidence>
<evidence type="ECO:0000259" key="5">
    <source>
        <dbReference type="Pfam" id="PF24827"/>
    </source>
</evidence>
<dbReference type="Gene3D" id="3.40.630.10">
    <property type="entry name" value="Zn peptidases"/>
    <property type="match status" value="1"/>
</dbReference>
<dbReference type="GO" id="GO:0046872">
    <property type="term" value="F:metal ion binding"/>
    <property type="evidence" value="ECO:0007669"/>
    <property type="project" value="UniProtKB-KW"/>
</dbReference>
<protein>
    <recommendedName>
        <fullName evidence="5">Succinylglutamate desuccinylase/Aspartoacylase catalytic domain-containing protein</fullName>
    </recommendedName>
</protein>
<proteinExistence type="predicted"/>
<dbReference type="EMBL" id="AUVB01000012">
    <property type="protein sequence ID" value="KGE05051.1"/>
    <property type="molecule type" value="Genomic_DNA"/>
</dbReference>
<dbReference type="OrthoDB" id="9782876at2"/>
<comment type="caution">
    <text evidence="6">The sequence shown here is derived from an EMBL/GenBank/DDBJ whole genome shotgun (WGS) entry which is preliminary data.</text>
</comment>
<keyword evidence="4" id="KW-0862">Zinc</keyword>
<dbReference type="PATRIC" id="fig|1265313.6.peg.253"/>
<dbReference type="RefSeq" id="WP_035514276.1">
    <property type="nucleotide sequence ID" value="NZ_KN234748.1"/>
</dbReference>
<keyword evidence="2" id="KW-0479">Metal-binding</keyword>
<keyword evidence="3" id="KW-0378">Hydrolase</keyword>
<accession>A0A095XZ75</accession>
<dbReference type="Pfam" id="PF24827">
    <property type="entry name" value="AstE_AspA_cat"/>
    <property type="match status" value="1"/>
</dbReference>
<gene>
    <name evidence="6" type="ORF">HRUBRA_00253</name>
</gene>
<dbReference type="GO" id="GO:0016788">
    <property type="term" value="F:hydrolase activity, acting on ester bonds"/>
    <property type="evidence" value="ECO:0007669"/>
    <property type="project" value="InterPro"/>
</dbReference>
<evidence type="ECO:0000256" key="4">
    <source>
        <dbReference type="ARBA" id="ARBA00022833"/>
    </source>
</evidence>
<dbReference type="STRING" id="1265313.HRUBRA_00253"/>
<dbReference type="SUPFAM" id="SSF53187">
    <property type="entry name" value="Zn-dependent exopeptidases"/>
    <property type="match status" value="1"/>
</dbReference>
<sequence>MRRFRFLRDPDPAAVGDSVEAFLSWLDGPACLYVSGADDSRCRAFVTLLHGNEPSGAMALWRWLRHGERPAVNLVCIVASVTAALTEPLFTHRMLPRARDLNRCFRPPFDDAQGRLAEEILELLRLHRPEAVVDMHNTSGSGPSFAVCTFPDRQHDALAALFTGRLIISHLDLGALMERSDQRCPTVTIEVGGRLDDAAHCCAWEGLCRYAAAGDIFSAGAREGGLERLTDPVRLELRAGVSLTYAQRPCAGHDITLRPDIEQHNFGNVGPQVVLGWTGGIPGRLFRAVDASGACAVDRLVRIEAGELRPAGPLKLFMVTTNAAIAQDDCLFYAVADDGRPISA</sequence>
<keyword evidence="7" id="KW-1185">Reference proteome</keyword>
<dbReference type="InterPro" id="IPR055438">
    <property type="entry name" value="AstE_AspA_cat"/>
</dbReference>
<evidence type="ECO:0000256" key="1">
    <source>
        <dbReference type="ARBA" id="ARBA00001947"/>
    </source>
</evidence>
<reference evidence="6 7" key="1">
    <citation type="journal article" date="2014" name="Genome Announc.">
        <title>Genome Sequence of Gammaproteobacterial Pseudohaliea rubra Type Strain DSM 19751, Isolated from Coastal Seawater of the Mediterranean Sea.</title>
        <authorList>
            <person name="Spring S."/>
            <person name="Fiebig A."/>
            <person name="Riedel T."/>
            <person name="Goker M."/>
            <person name="Klenk H.P."/>
        </authorList>
    </citation>
    <scope>NUCLEOTIDE SEQUENCE [LARGE SCALE GENOMIC DNA]</scope>
    <source>
        <strain evidence="6 7">DSM 19751</strain>
    </source>
</reference>
<feature type="domain" description="Succinylglutamate desuccinylase/Aspartoacylase catalytic" evidence="5">
    <location>
        <begin position="49"/>
        <end position="193"/>
    </location>
</feature>
<dbReference type="Proteomes" id="UP000029640">
    <property type="component" value="Unassembled WGS sequence"/>
</dbReference>
<dbReference type="HOGENOM" id="CLU_816212_0_0_6"/>
<evidence type="ECO:0000256" key="2">
    <source>
        <dbReference type="ARBA" id="ARBA00022723"/>
    </source>
</evidence>
<organism evidence="6 7">
    <name type="scientific">Pseudohaliea rubra DSM 19751</name>
    <dbReference type="NCBI Taxonomy" id="1265313"/>
    <lineage>
        <taxon>Bacteria</taxon>
        <taxon>Pseudomonadati</taxon>
        <taxon>Pseudomonadota</taxon>
        <taxon>Gammaproteobacteria</taxon>
        <taxon>Cellvibrionales</taxon>
        <taxon>Halieaceae</taxon>
        <taxon>Pseudohaliea</taxon>
    </lineage>
</organism>